<keyword evidence="2" id="KW-1185">Reference proteome</keyword>
<reference evidence="1" key="1">
    <citation type="submission" date="2021-07" db="EMBL/GenBank/DDBJ databases">
        <authorList>
            <person name="Durling M."/>
        </authorList>
    </citation>
    <scope>NUCLEOTIDE SEQUENCE</scope>
</reference>
<comment type="caution">
    <text evidence="1">The sequence shown here is derived from an EMBL/GenBank/DDBJ whole genome shotgun (WGS) entry which is preliminary data.</text>
</comment>
<name>A0A9N9LRP6_9HELO</name>
<dbReference type="OrthoDB" id="10587838at2759"/>
<evidence type="ECO:0000313" key="1">
    <source>
        <dbReference type="EMBL" id="CAG8978633.1"/>
    </source>
</evidence>
<dbReference type="AlphaFoldDB" id="A0A9N9LRP6"/>
<gene>
    <name evidence="1" type="ORF">HYALB_00009449</name>
</gene>
<sequence>MRVRRQPLPQPFSIQYSLLRHKGLLRKDRVRMAKVNGYLSDSTGICPTCNGGCPKSSSVGEAAWKSIPESSASVIRIKLQPKPVETRGFHAMAAVRRVTETTGSGASNNDRQHL</sequence>
<protein>
    <submittedName>
        <fullName evidence="1">Uncharacterized protein</fullName>
    </submittedName>
</protein>
<proteinExistence type="predicted"/>
<dbReference type="EMBL" id="CAJVRM010000271">
    <property type="protein sequence ID" value="CAG8978633.1"/>
    <property type="molecule type" value="Genomic_DNA"/>
</dbReference>
<evidence type="ECO:0000313" key="2">
    <source>
        <dbReference type="Proteomes" id="UP000701801"/>
    </source>
</evidence>
<dbReference type="Proteomes" id="UP000701801">
    <property type="component" value="Unassembled WGS sequence"/>
</dbReference>
<organism evidence="1 2">
    <name type="scientific">Hymenoscyphus albidus</name>
    <dbReference type="NCBI Taxonomy" id="595503"/>
    <lineage>
        <taxon>Eukaryota</taxon>
        <taxon>Fungi</taxon>
        <taxon>Dikarya</taxon>
        <taxon>Ascomycota</taxon>
        <taxon>Pezizomycotina</taxon>
        <taxon>Leotiomycetes</taxon>
        <taxon>Helotiales</taxon>
        <taxon>Helotiaceae</taxon>
        <taxon>Hymenoscyphus</taxon>
    </lineage>
</organism>
<accession>A0A9N9LRP6</accession>